<proteinExistence type="predicted"/>
<evidence type="ECO:0000313" key="2">
    <source>
        <dbReference type="Proteomes" id="UP000077173"/>
    </source>
</evidence>
<dbReference type="AlphaFoldDB" id="A0A176ZH15"/>
<comment type="caution">
    <text evidence="1">The sequence shown here is derived from an EMBL/GenBank/DDBJ whole genome shotgun (WGS) entry which is preliminary data.</text>
</comment>
<organism evidence="1 2">
    <name type="scientific">Bradyrhizobium neotropicale</name>
    <dbReference type="NCBI Taxonomy" id="1497615"/>
    <lineage>
        <taxon>Bacteria</taxon>
        <taxon>Pseudomonadati</taxon>
        <taxon>Pseudomonadota</taxon>
        <taxon>Alphaproteobacteria</taxon>
        <taxon>Hyphomicrobiales</taxon>
        <taxon>Nitrobacteraceae</taxon>
        <taxon>Bradyrhizobium</taxon>
    </lineage>
</organism>
<reference evidence="1 2" key="1">
    <citation type="submission" date="2016-02" db="EMBL/GenBank/DDBJ databases">
        <title>Draft genome sequence of the strain BR 10247T Bradyrhizobium neotropicale isolated from nodules of Centrolobium paraense.</title>
        <authorList>
            <person name="Simoes-Araujo J.L."/>
            <person name="Barauna A.C."/>
            <person name="Silva K."/>
            <person name="Zilli J.E."/>
        </authorList>
    </citation>
    <scope>NUCLEOTIDE SEQUENCE [LARGE SCALE GENOMIC DNA]</scope>
    <source>
        <strain evidence="1 2">BR 10247</strain>
    </source>
</reference>
<gene>
    <name evidence="1" type="ORF">AXW67_37705</name>
</gene>
<evidence type="ECO:0000313" key="1">
    <source>
        <dbReference type="EMBL" id="OAF19202.1"/>
    </source>
</evidence>
<sequence length="103" mass="11304">MARKCFEAAKQMVGIESLYRVLCAERSHQRAFIRWSVGGPIETIVELADRGFAGSCLDQPPAGSSIPVMGPVPSPLPRTYRRRAMGSRAESDSFVGGFWRKGC</sequence>
<dbReference type="Proteomes" id="UP000077173">
    <property type="component" value="Unassembled WGS sequence"/>
</dbReference>
<dbReference type="EMBL" id="LSEF01000026">
    <property type="protein sequence ID" value="OAF19202.1"/>
    <property type="molecule type" value="Genomic_DNA"/>
</dbReference>
<keyword evidence="2" id="KW-1185">Reference proteome</keyword>
<name>A0A176ZH15_9BRAD</name>
<protein>
    <submittedName>
        <fullName evidence="1">Uncharacterized protein</fullName>
    </submittedName>
</protein>
<accession>A0A176ZH15</accession>